<name>A0A4Y3TLI1_9PROT</name>
<organism evidence="1 2">
    <name type="scientific">Acetobacter orleanensis</name>
    <dbReference type="NCBI Taxonomy" id="104099"/>
    <lineage>
        <taxon>Bacteria</taxon>
        <taxon>Pseudomonadati</taxon>
        <taxon>Pseudomonadota</taxon>
        <taxon>Alphaproteobacteria</taxon>
        <taxon>Acetobacterales</taxon>
        <taxon>Acetobacteraceae</taxon>
        <taxon>Acetobacter</taxon>
    </lineage>
</organism>
<accession>A0A4Y3TLI1</accession>
<dbReference type="AlphaFoldDB" id="A0A4Y3TLI1"/>
<sequence>MDGWFAAVWVAGVASCGAENARASEVLAGAGAGAAEEAAVCGAEDFVGLLSVTAVVRCISAARGRGGM</sequence>
<dbReference type="EMBL" id="BJMU01000002">
    <property type="protein sequence ID" value="GEB82289.1"/>
    <property type="molecule type" value="Genomic_DNA"/>
</dbReference>
<dbReference type="Proteomes" id="UP000317617">
    <property type="component" value="Unassembled WGS sequence"/>
</dbReference>
<reference evidence="1 2" key="1">
    <citation type="submission" date="2019-06" db="EMBL/GenBank/DDBJ databases">
        <title>Whole genome shotgun sequence of Acetobacter orleanensis NBRC 13752.</title>
        <authorList>
            <person name="Hosoyama A."/>
            <person name="Uohara A."/>
            <person name="Ohji S."/>
            <person name="Ichikawa N."/>
        </authorList>
    </citation>
    <scope>NUCLEOTIDE SEQUENCE [LARGE SCALE GENOMIC DNA]</scope>
    <source>
        <strain evidence="1 2">NBRC 13752</strain>
    </source>
</reference>
<evidence type="ECO:0000313" key="1">
    <source>
        <dbReference type="EMBL" id="GEB82289.1"/>
    </source>
</evidence>
<evidence type="ECO:0000313" key="2">
    <source>
        <dbReference type="Proteomes" id="UP000317617"/>
    </source>
</evidence>
<proteinExistence type="predicted"/>
<protein>
    <submittedName>
        <fullName evidence="1">Uncharacterized protein</fullName>
    </submittedName>
</protein>
<comment type="caution">
    <text evidence="1">The sequence shown here is derived from an EMBL/GenBank/DDBJ whole genome shotgun (WGS) entry which is preliminary data.</text>
</comment>
<keyword evidence="2" id="KW-1185">Reference proteome</keyword>
<gene>
    <name evidence="1" type="ORF">AOR01nite_07660</name>
</gene>